<evidence type="ECO:0000256" key="5">
    <source>
        <dbReference type="ARBA" id="ARBA00022692"/>
    </source>
</evidence>
<dbReference type="PANTHER" id="PTHR11410:SF0">
    <property type="entry name" value="ATP SYNTHASE SUBUNIT A"/>
    <property type="match status" value="1"/>
</dbReference>
<keyword evidence="6" id="KW-0375">Hydrogen ion transport</keyword>
<dbReference type="CDD" id="cd00310">
    <property type="entry name" value="ATP-synt_Fo_a_6"/>
    <property type="match status" value="1"/>
</dbReference>
<comment type="subcellular location">
    <subcellularLocation>
        <location evidence="1">Membrane</location>
        <topology evidence="1">Multi-pass membrane protein</topology>
    </subcellularLocation>
    <subcellularLocation>
        <location evidence="11">Mitochondrion inner membrane</location>
        <topology evidence="11">Multi-pass membrane protein</topology>
    </subcellularLocation>
</comment>
<evidence type="ECO:0000256" key="12">
    <source>
        <dbReference type="SAM" id="Phobius"/>
    </source>
</evidence>
<dbReference type="GO" id="GO:0005743">
    <property type="term" value="C:mitochondrial inner membrane"/>
    <property type="evidence" value="ECO:0007669"/>
    <property type="project" value="UniProtKB-SubCell"/>
</dbReference>
<feature type="transmembrane region" description="Helical" evidence="12">
    <location>
        <begin position="102"/>
        <end position="123"/>
    </location>
</feature>
<dbReference type="GO" id="GO:0046933">
    <property type="term" value="F:proton-transporting ATP synthase activity, rotational mechanism"/>
    <property type="evidence" value="ECO:0007669"/>
    <property type="project" value="TreeGrafter"/>
</dbReference>
<keyword evidence="4" id="KW-0138">CF(0)</keyword>
<feature type="transmembrane region" description="Helical" evidence="12">
    <location>
        <begin position="203"/>
        <end position="223"/>
    </location>
</feature>
<evidence type="ECO:0000256" key="2">
    <source>
        <dbReference type="ARBA" id="ARBA00006810"/>
    </source>
</evidence>
<sequence length="229" mass="24894">MLSDIFSCFDDKNQVVMSFYYLTWLLSLVALFLLGSNYWISTPSGIMSLNILSEVIYSQVGRSLGRGLDVFGLLLGTLFIALIFLNLSGMIPYVFSSSSHLLVSLSFGLPLWLSLVISGFSYGTSSAIAALLPAGAPAGLNPFLVLVETVSLVVRPITLSVRLAANMSAGHIVLGLVGTFFTSVVFLSYSVILLVVVQMLYSMFEFGICIIQSYILCLLLTLYSDEHPQ</sequence>
<accession>E2FLQ7</accession>
<keyword evidence="5 12" id="KW-0812">Transmembrane</keyword>
<evidence type="ECO:0000256" key="11">
    <source>
        <dbReference type="RuleBase" id="RU004450"/>
    </source>
</evidence>
<protein>
    <recommendedName>
        <fullName evidence="11">ATP synthase subunit a</fullName>
    </recommendedName>
</protein>
<dbReference type="RefSeq" id="YP_003934262.1">
    <property type="nucleotide sequence ID" value="NC_014580.1"/>
</dbReference>
<evidence type="ECO:0000256" key="1">
    <source>
        <dbReference type="ARBA" id="ARBA00004141"/>
    </source>
</evidence>
<dbReference type="CTD" id="4508"/>
<name>E2FLQ7_9CAEN</name>
<feature type="transmembrane region" description="Helical" evidence="12">
    <location>
        <begin position="172"/>
        <end position="197"/>
    </location>
</feature>
<dbReference type="NCBIfam" id="TIGR01131">
    <property type="entry name" value="ATP_synt_6_or_A"/>
    <property type="match status" value="1"/>
</dbReference>
<dbReference type="EMBL" id="HM174252">
    <property type="protein sequence ID" value="ADI79373.1"/>
    <property type="molecule type" value="Genomic_DNA"/>
</dbReference>
<dbReference type="GeneID" id="9829972"/>
<keyword evidence="13" id="KW-0496">Mitochondrion</keyword>
<evidence type="ECO:0000256" key="8">
    <source>
        <dbReference type="ARBA" id="ARBA00023065"/>
    </source>
</evidence>
<feature type="transmembrane region" description="Helical" evidence="12">
    <location>
        <begin position="70"/>
        <end position="95"/>
    </location>
</feature>
<dbReference type="AlphaFoldDB" id="E2FLQ7"/>
<feature type="transmembrane region" description="Helical" evidence="12">
    <location>
        <begin position="21"/>
        <end position="40"/>
    </location>
</feature>
<proteinExistence type="inferred from homology"/>
<dbReference type="InterPro" id="IPR023011">
    <property type="entry name" value="ATP_synth_F0_asu_AS"/>
</dbReference>
<dbReference type="Gene3D" id="1.20.120.220">
    <property type="entry name" value="ATP synthase, F0 complex, subunit A"/>
    <property type="match status" value="1"/>
</dbReference>
<dbReference type="GO" id="GO:0045259">
    <property type="term" value="C:proton-transporting ATP synthase complex"/>
    <property type="evidence" value="ECO:0007669"/>
    <property type="project" value="UniProtKB-KW"/>
</dbReference>
<evidence type="ECO:0000256" key="4">
    <source>
        <dbReference type="ARBA" id="ARBA00022547"/>
    </source>
</evidence>
<dbReference type="InterPro" id="IPR035908">
    <property type="entry name" value="F0_ATP_A_sf"/>
</dbReference>
<organism evidence="13">
    <name type="scientific">Dendropoma gregarium</name>
    <dbReference type="NCBI Taxonomy" id="169306"/>
    <lineage>
        <taxon>Eukaryota</taxon>
        <taxon>Metazoa</taxon>
        <taxon>Spiralia</taxon>
        <taxon>Lophotrochozoa</taxon>
        <taxon>Mollusca</taxon>
        <taxon>Gastropoda</taxon>
        <taxon>Caenogastropoda</taxon>
        <taxon>Littorinimorpha</taxon>
        <taxon>Vermetoidea</taxon>
        <taxon>Vermetidae</taxon>
        <taxon>Dendropoma</taxon>
    </lineage>
</organism>
<comment type="similarity">
    <text evidence="2">Belongs to the ATPase A chain family.</text>
</comment>
<dbReference type="SUPFAM" id="SSF81336">
    <property type="entry name" value="F1F0 ATP synthase subunit A"/>
    <property type="match status" value="1"/>
</dbReference>
<dbReference type="InterPro" id="IPR000568">
    <property type="entry name" value="ATP_synth_F0_asu"/>
</dbReference>
<keyword evidence="7 12" id="KW-1133">Transmembrane helix</keyword>
<keyword evidence="8" id="KW-0406">Ion transport</keyword>
<keyword evidence="3" id="KW-0813">Transport</keyword>
<evidence type="ECO:0000256" key="10">
    <source>
        <dbReference type="ARBA" id="ARBA00023310"/>
    </source>
</evidence>
<keyword evidence="9 12" id="KW-0472">Membrane</keyword>
<dbReference type="Pfam" id="PF00119">
    <property type="entry name" value="ATP-synt_A"/>
    <property type="match status" value="1"/>
</dbReference>
<evidence type="ECO:0000256" key="6">
    <source>
        <dbReference type="ARBA" id="ARBA00022781"/>
    </source>
</evidence>
<keyword evidence="10" id="KW-0066">ATP synthesis</keyword>
<dbReference type="PROSITE" id="PS00449">
    <property type="entry name" value="ATPASE_A"/>
    <property type="match status" value="1"/>
</dbReference>
<reference evidence="13" key="1">
    <citation type="journal article" date="2010" name="BMC Genomics">
        <title>Sessile snails, dynamic genomes: gene rearrangements within the mitochondrial genome of a family of caenogastropod molluscs.</title>
        <authorList>
            <person name="Rawlings T.A."/>
            <person name="MacInnis M.J."/>
            <person name="Bieler R."/>
            <person name="Boore J.L."/>
            <person name="Collins T.M."/>
        </authorList>
    </citation>
    <scope>NUCLEOTIDE SEQUENCE</scope>
    <source>
        <tissue evidence="13">Foot</tissue>
    </source>
</reference>
<dbReference type="InterPro" id="IPR045083">
    <property type="entry name" value="ATP_synth_F0_asu_bact/mt"/>
</dbReference>
<gene>
    <name evidence="13" type="primary">ATP6</name>
</gene>
<geneLocation type="mitochondrion" evidence="13"/>
<evidence type="ECO:0000256" key="7">
    <source>
        <dbReference type="ARBA" id="ARBA00022989"/>
    </source>
</evidence>
<dbReference type="PRINTS" id="PR00123">
    <property type="entry name" value="ATPASEA"/>
</dbReference>
<evidence type="ECO:0000256" key="9">
    <source>
        <dbReference type="ARBA" id="ARBA00023136"/>
    </source>
</evidence>
<evidence type="ECO:0000313" key="13">
    <source>
        <dbReference type="EMBL" id="ADI79373.1"/>
    </source>
</evidence>
<evidence type="ECO:0000256" key="3">
    <source>
        <dbReference type="ARBA" id="ARBA00022448"/>
    </source>
</evidence>
<dbReference type="PANTHER" id="PTHR11410">
    <property type="entry name" value="ATP SYNTHASE SUBUNIT A"/>
    <property type="match status" value="1"/>
</dbReference>